<reference evidence="6" key="1">
    <citation type="journal article" date="2019" name="Int. J. Syst. Evol. Microbiol.">
        <title>The Global Catalogue of Microorganisms (GCM) 10K type strain sequencing project: providing services to taxonomists for standard genome sequencing and annotation.</title>
        <authorList>
            <consortium name="The Broad Institute Genomics Platform"/>
            <consortium name="The Broad Institute Genome Sequencing Center for Infectious Disease"/>
            <person name="Wu L."/>
            <person name="Ma J."/>
        </authorList>
    </citation>
    <scope>NUCLEOTIDE SEQUENCE [LARGE SCALE GENOMIC DNA]</scope>
    <source>
        <strain evidence="6">KCTC 62195</strain>
    </source>
</reference>
<evidence type="ECO:0000256" key="3">
    <source>
        <dbReference type="ARBA" id="ARBA00022691"/>
    </source>
</evidence>
<dbReference type="EMBL" id="JBHRSJ010000034">
    <property type="protein sequence ID" value="MFC2974158.1"/>
    <property type="molecule type" value="Genomic_DNA"/>
</dbReference>
<dbReference type="Proteomes" id="UP001595457">
    <property type="component" value="Unassembled WGS sequence"/>
</dbReference>
<dbReference type="InterPro" id="IPR041698">
    <property type="entry name" value="Methyltransf_25"/>
</dbReference>
<evidence type="ECO:0000259" key="4">
    <source>
        <dbReference type="Pfam" id="PF13649"/>
    </source>
</evidence>
<dbReference type="SUPFAM" id="SSF53335">
    <property type="entry name" value="S-adenosyl-L-methionine-dependent methyltransferases"/>
    <property type="match status" value="1"/>
</dbReference>
<keyword evidence="3" id="KW-0949">S-adenosyl-L-methionine</keyword>
<dbReference type="GO" id="GO:0008168">
    <property type="term" value="F:methyltransferase activity"/>
    <property type="evidence" value="ECO:0007669"/>
    <property type="project" value="UniProtKB-KW"/>
</dbReference>
<dbReference type="Gene3D" id="3.40.50.150">
    <property type="entry name" value="Vaccinia Virus protein VP39"/>
    <property type="match status" value="1"/>
</dbReference>
<dbReference type="PANTHER" id="PTHR43464">
    <property type="entry name" value="METHYLTRANSFERASE"/>
    <property type="match status" value="1"/>
</dbReference>
<name>A0ABV7AYA2_9GAMM</name>
<keyword evidence="2 5" id="KW-0808">Transferase</keyword>
<dbReference type="RefSeq" id="WP_377816157.1">
    <property type="nucleotide sequence ID" value="NZ_JBHRSJ010000034.1"/>
</dbReference>
<dbReference type="EC" id="2.1.1.-" evidence="5"/>
<dbReference type="PANTHER" id="PTHR43464:SF19">
    <property type="entry name" value="UBIQUINONE BIOSYNTHESIS O-METHYLTRANSFERASE, MITOCHONDRIAL"/>
    <property type="match status" value="1"/>
</dbReference>
<gene>
    <name evidence="5" type="ORF">ACFOJE_18330</name>
</gene>
<protein>
    <submittedName>
        <fullName evidence="5">Class I SAM-dependent methyltransferase</fullName>
        <ecNumber evidence="5">2.1.1.-</ecNumber>
    </submittedName>
</protein>
<dbReference type="Pfam" id="PF13649">
    <property type="entry name" value="Methyltransf_25"/>
    <property type="match status" value="1"/>
</dbReference>
<proteinExistence type="predicted"/>
<evidence type="ECO:0000313" key="5">
    <source>
        <dbReference type="EMBL" id="MFC2974158.1"/>
    </source>
</evidence>
<comment type="caution">
    <text evidence="5">The sequence shown here is derived from an EMBL/GenBank/DDBJ whole genome shotgun (WGS) entry which is preliminary data.</text>
</comment>
<feature type="domain" description="Methyltransferase" evidence="4">
    <location>
        <begin position="17"/>
        <end position="107"/>
    </location>
</feature>
<dbReference type="InterPro" id="IPR029063">
    <property type="entry name" value="SAM-dependent_MTases_sf"/>
</dbReference>
<accession>A0ABV7AYA2</accession>
<dbReference type="GO" id="GO:0032259">
    <property type="term" value="P:methylation"/>
    <property type="evidence" value="ECO:0007669"/>
    <property type="project" value="UniProtKB-KW"/>
</dbReference>
<organism evidence="5 6">
    <name type="scientific">Azotobacter bryophylli</name>
    <dbReference type="NCBI Taxonomy" id="1986537"/>
    <lineage>
        <taxon>Bacteria</taxon>
        <taxon>Pseudomonadati</taxon>
        <taxon>Pseudomonadota</taxon>
        <taxon>Gammaproteobacteria</taxon>
        <taxon>Pseudomonadales</taxon>
        <taxon>Pseudomonadaceae</taxon>
        <taxon>Azotobacter</taxon>
    </lineage>
</organism>
<sequence length="182" mass="20614">MRLIDRAFASIPRDHRVLDVPCGGGRVTAHLAHRGYAVSAADLSDAMLDIARSNLAAQGLGCSVEKQDIEHLSVPDRGFDTVVSFRLFHHFPEPCIRHRVIRELCRVAGRYVVLSYFSPLSVTSMKRRLREARGGRKSEKHATSLAELEIYFRLEGFRLVEDFARLPLLHTLHLALFERVDP</sequence>
<keyword evidence="1 5" id="KW-0489">Methyltransferase</keyword>
<keyword evidence="6" id="KW-1185">Reference proteome</keyword>
<evidence type="ECO:0000313" key="6">
    <source>
        <dbReference type="Proteomes" id="UP001595457"/>
    </source>
</evidence>
<dbReference type="CDD" id="cd02440">
    <property type="entry name" value="AdoMet_MTases"/>
    <property type="match status" value="1"/>
</dbReference>
<evidence type="ECO:0000256" key="2">
    <source>
        <dbReference type="ARBA" id="ARBA00022679"/>
    </source>
</evidence>
<evidence type="ECO:0000256" key="1">
    <source>
        <dbReference type="ARBA" id="ARBA00022603"/>
    </source>
</evidence>